<dbReference type="GeneID" id="111244691"/>
<name>A0A7M7J749_VARDE</name>
<dbReference type="RefSeq" id="XP_022647759.1">
    <property type="nucleotide sequence ID" value="XM_022792024.1"/>
</dbReference>
<sequence length="225" mass="25109">MDNKDIAETSALTESTSNPRTKRRSSSRRASFNPRQSLASCEIFCGSPAALKIYKLAELYRQMKSLELSFGTEGDVLEEELLFILADLTNRADEPLEQNPFKKARLDNQPPGCLISPVTEIAKRLDEWSTSDGVQEIQRQITLDPLEGLHKTVSADSGKNTLLHTGPDTFEREQALIQKAKSDNAKLAAEQKETLLKRRTQRLNALPSHVITVERLAKFLAGTVM</sequence>
<protein>
    <submittedName>
        <fullName evidence="2">Uncharacterized protein</fullName>
    </submittedName>
</protein>
<evidence type="ECO:0000313" key="3">
    <source>
        <dbReference type="Proteomes" id="UP000594260"/>
    </source>
</evidence>
<dbReference type="EnsemblMetazoa" id="XM_022792024">
    <property type="protein sequence ID" value="XP_022647759"/>
    <property type="gene ID" value="LOC111244691"/>
</dbReference>
<proteinExistence type="predicted"/>
<evidence type="ECO:0000313" key="2">
    <source>
        <dbReference type="EnsemblMetazoa" id="XP_022647759"/>
    </source>
</evidence>
<organism evidence="2 3">
    <name type="scientific">Varroa destructor</name>
    <name type="common">Honeybee mite</name>
    <dbReference type="NCBI Taxonomy" id="109461"/>
    <lineage>
        <taxon>Eukaryota</taxon>
        <taxon>Metazoa</taxon>
        <taxon>Ecdysozoa</taxon>
        <taxon>Arthropoda</taxon>
        <taxon>Chelicerata</taxon>
        <taxon>Arachnida</taxon>
        <taxon>Acari</taxon>
        <taxon>Parasitiformes</taxon>
        <taxon>Mesostigmata</taxon>
        <taxon>Gamasina</taxon>
        <taxon>Dermanyssoidea</taxon>
        <taxon>Varroidae</taxon>
        <taxon>Varroa</taxon>
    </lineage>
</organism>
<reference evidence="2" key="1">
    <citation type="submission" date="2021-01" db="UniProtKB">
        <authorList>
            <consortium name="EnsemblMetazoa"/>
        </authorList>
    </citation>
    <scope>IDENTIFICATION</scope>
</reference>
<accession>A0A7M7J749</accession>
<dbReference type="AlphaFoldDB" id="A0A7M7J749"/>
<evidence type="ECO:0000256" key="1">
    <source>
        <dbReference type="SAM" id="MobiDB-lite"/>
    </source>
</evidence>
<dbReference type="Proteomes" id="UP000594260">
    <property type="component" value="Unplaced"/>
</dbReference>
<keyword evidence="3" id="KW-1185">Reference proteome</keyword>
<feature type="region of interest" description="Disordered" evidence="1">
    <location>
        <begin position="1"/>
        <end position="31"/>
    </location>
</feature>